<proteinExistence type="predicted"/>
<dbReference type="InterPro" id="IPR011701">
    <property type="entry name" value="MFS"/>
</dbReference>
<dbReference type="InterPro" id="IPR020846">
    <property type="entry name" value="MFS_dom"/>
</dbReference>
<dbReference type="AlphaFoldDB" id="A0A5A5T5N2"/>
<evidence type="ECO:0000256" key="3">
    <source>
        <dbReference type="ARBA" id="ARBA00022692"/>
    </source>
</evidence>
<dbReference type="PANTHER" id="PTHR23513">
    <property type="entry name" value="INTEGRAL MEMBRANE EFFLUX PROTEIN-RELATED"/>
    <property type="match status" value="1"/>
</dbReference>
<protein>
    <submittedName>
        <fullName evidence="8">MFS transporter</fullName>
    </submittedName>
</protein>
<keyword evidence="4 6" id="KW-1133">Transmembrane helix</keyword>
<evidence type="ECO:0000259" key="7">
    <source>
        <dbReference type="PROSITE" id="PS50850"/>
    </source>
</evidence>
<dbReference type="PANTHER" id="PTHR23513:SF11">
    <property type="entry name" value="STAPHYLOFERRIN A TRANSPORTER"/>
    <property type="match status" value="1"/>
</dbReference>
<dbReference type="CDD" id="cd06173">
    <property type="entry name" value="MFS_MefA_like"/>
    <property type="match status" value="1"/>
</dbReference>
<evidence type="ECO:0000256" key="4">
    <source>
        <dbReference type="ARBA" id="ARBA00022989"/>
    </source>
</evidence>
<feature type="transmembrane region" description="Helical" evidence="6">
    <location>
        <begin position="113"/>
        <end position="134"/>
    </location>
</feature>
<feature type="transmembrane region" description="Helical" evidence="6">
    <location>
        <begin position="273"/>
        <end position="295"/>
    </location>
</feature>
<keyword evidence="3 6" id="KW-0812">Transmembrane</keyword>
<feature type="transmembrane region" description="Helical" evidence="6">
    <location>
        <begin position="368"/>
        <end position="390"/>
    </location>
</feature>
<dbReference type="GO" id="GO:0022857">
    <property type="term" value="F:transmembrane transporter activity"/>
    <property type="evidence" value="ECO:0007669"/>
    <property type="project" value="InterPro"/>
</dbReference>
<dbReference type="PROSITE" id="PS50850">
    <property type="entry name" value="MFS"/>
    <property type="match status" value="1"/>
</dbReference>
<dbReference type="RefSeq" id="WP_149399456.1">
    <property type="nucleotide sequence ID" value="NZ_BIXY01000001.1"/>
</dbReference>
<comment type="caution">
    <text evidence="8">The sequence shown here is derived from an EMBL/GenBank/DDBJ whole genome shotgun (WGS) entry which is preliminary data.</text>
</comment>
<gene>
    <name evidence="8" type="ORF">KDI_02360</name>
</gene>
<evidence type="ECO:0000256" key="1">
    <source>
        <dbReference type="ARBA" id="ARBA00004651"/>
    </source>
</evidence>
<evidence type="ECO:0000256" key="6">
    <source>
        <dbReference type="SAM" id="Phobius"/>
    </source>
</evidence>
<evidence type="ECO:0000313" key="9">
    <source>
        <dbReference type="Proteomes" id="UP000322530"/>
    </source>
</evidence>
<evidence type="ECO:0000256" key="2">
    <source>
        <dbReference type="ARBA" id="ARBA00022475"/>
    </source>
</evidence>
<sequence>MNTVTTQRKGLRLTQALFSRAFAWFWLGQTISTLGDGAFTMALAVVVYQLTGSSLAMGFFLMAKMIPELLFTLFGGVAADRLPRRLLLLCGDSGRALTVLAIAVLAWLHLLQIWHLFVLAVLFGLCRSIFNPAYRAITPDLVEKDHLPSANTLTALSLQFGNFLGPLLGAGLIALANGSASAAFAFDGLTFVVSVCSLLALRSLPRTVQKPATTSANGLRGMFLDMRDGFRTILNSTWLRWSLLAATFGLVAYAGAMSVALPRLVFAVYKSGPWLLAAITTGAAIGGIVGAIFVGQVRLRHRGIIAFLAYVLSGLALLVFSLPIAQNRLVFVVLPAAFGVGFGINTMDMIWANLLYELVPNEKLGRVVSVDQLGALGMLPVGYVLAGWLSDQFGPTSVFLLGGLMMVVLNSLPLLLRGIREIE</sequence>
<keyword evidence="2" id="KW-1003">Cell membrane</keyword>
<comment type="subcellular location">
    <subcellularLocation>
        <location evidence="1">Cell membrane</location>
        <topology evidence="1">Multi-pass membrane protein</topology>
    </subcellularLocation>
</comment>
<dbReference type="SUPFAM" id="SSF103473">
    <property type="entry name" value="MFS general substrate transporter"/>
    <property type="match status" value="1"/>
</dbReference>
<feature type="transmembrane region" description="Helical" evidence="6">
    <location>
        <begin position="182"/>
        <end position="201"/>
    </location>
</feature>
<evidence type="ECO:0000256" key="5">
    <source>
        <dbReference type="ARBA" id="ARBA00023136"/>
    </source>
</evidence>
<evidence type="ECO:0000313" key="8">
    <source>
        <dbReference type="EMBL" id="GCF06672.1"/>
    </source>
</evidence>
<dbReference type="Gene3D" id="1.20.1250.20">
    <property type="entry name" value="MFS general substrate transporter like domains"/>
    <property type="match status" value="1"/>
</dbReference>
<dbReference type="EMBL" id="BIXY01000001">
    <property type="protein sequence ID" value="GCF06672.1"/>
    <property type="molecule type" value="Genomic_DNA"/>
</dbReference>
<organism evidence="8 9">
    <name type="scientific">Dictyobacter arantiisoli</name>
    <dbReference type="NCBI Taxonomy" id="2014874"/>
    <lineage>
        <taxon>Bacteria</taxon>
        <taxon>Bacillati</taxon>
        <taxon>Chloroflexota</taxon>
        <taxon>Ktedonobacteria</taxon>
        <taxon>Ktedonobacterales</taxon>
        <taxon>Dictyobacteraceae</taxon>
        <taxon>Dictyobacter</taxon>
    </lineage>
</organism>
<name>A0A5A5T5N2_9CHLR</name>
<feature type="transmembrane region" description="Helical" evidence="6">
    <location>
        <begin position="241"/>
        <end position="261"/>
    </location>
</feature>
<feature type="transmembrane region" description="Helical" evidence="6">
    <location>
        <begin position="155"/>
        <end position="176"/>
    </location>
</feature>
<feature type="transmembrane region" description="Helical" evidence="6">
    <location>
        <begin position="86"/>
        <end position="107"/>
    </location>
</feature>
<feature type="transmembrane region" description="Helical" evidence="6">
    <location>
        <begin position="331"/>
        <end position="356"/>
    </location>
</feature>
<dbReference type="OrthoDB" id="144362at2"/>
<accession>A0A5A5T5N2</accession>
<dbReference type="GO" id="GO:0005886">
    <property type="term" value="C:plasma membrane"/>
    <property type="evidence" value="ECO:0007669"/>
    <property type="project" value="UniProtKB-SubCell"/>
</dbReference>
<dbReference type="Proteomes" id="UP000322530">
    <property type="component" value="Unassembled WGS sequence"/>
</dbReference>
<feature type="transmembrane region" description="Helical" evidence="6">
    <location>
        <begin position="307"/>
        <end position="325"/>
    </location>
</feature>
<reference evidence="8 9" key="1">
    <citation type="submission" date="2019-01" db="EMBL/GenBank/DDBJ databases">
        <title>Draft genome sequence of Dictyobacter sp. Uno17.</title>
        <authorList>
            <person name="Wang C.M."/>
            <person name="Zheng Y."/>
            <person name="Sakai Y."/>
            <person name="Abe K."/>
            <person name="Yokota A."/>
            <person name="Yabe S."/>
        </authorList>
    </citation>
    <scope>NUCLEOTIDE SEQUENCE [LARGE SCALE GENOMIC DNA]</scope>
    <source>
        <strain evidence="8 9">Uno17</strain>
    </source>
</reference>
<feature type="domain" description="Major facilitator superfamily (MFS) profile" evidence="7">
    <location>
        <begin position="16"/>
        <end position="421"/>
    </location>
</feature>
<feature type="transmembrane region" description="Helical" evidence="6">
    <location>
        <begin position="54"/>
        <end position="74"/>
    </location>
</feature>
<feature type="transmembrane region" description="Helical" evidence="6">
    <location>
        <begin position="21"/>
        <end position="48"/>
    </location>
</feature>
<keyword evidence="9" id="KW-1185">Reference proteome</keyword>
<feature type="transmembrane region" description="Helical" evidence="6">
    <location>
        <begin position="396"/>
        <end position="416"/>
    </location>
</feature>
<dbReference type="InterPro" id="IPR036259">
    <property type="entry name" value="MFS_trans_sf"/>
</dbReference>
<dbReference type="Pfam" id="PF07690">
    <property type="entry name" value="MFS_1"/>
    <property type="match status" value="1"/>
</dbReference>
<keyword evidence="5 6" id="KW-0472">Membrane</keyword>